<dbReference type="GO" id="GO:0030422">
    <property type="term" value="P:siRNA processing"/>
    <property type="evidence" value="ECO:0007669"/>
    <property type="project" value="TreeGrafter"/>
</dbReference>
<reference evidence="5" key="1">
    <citation type="journal article" date="2020" name="Stud. Mycol.">
        <title>101 Dothideomycetes genomes: A test case for predicting lifestyles and emergence of pathogens.</title>
        <authorList>
            <person name="Haridas S."/>
            <person name="Albert R."/>
            <person name="Binder M."/>
            <person name="Bloem J."/>
            <person name="LaButti K."/>
            <person name="Salamov A."/>
            <person name="Andreopoulos B."/>
            <person name="Baker S."/>
            <person name="Barry K."/>
            <person name="Bills G."/>
            <person name="Bluhm B."/>
            <person name="Cannon C."/>
            <person name="Castanera R."/>
            <person name="Culley D."/>
            <person name="Daum C."/>
            <person name="Ezra D."/>
            <person name="Gonzalez J."/>
            <person name="Henrissat B."/>
            <person name="Kuo A."/>
            <person name="Liang C."/>
            <person name="Lipzen A."/>
            <person name="Lutzoni F."/>
            <person name="Magnuson J."/>
            <person name="Mondo S."/>
            <person name="Nolan M."/>
            <person name="Ohm R."/>
            <person name="Pangilinan J."/>
            <person name="Park H.-J."/>
            <person name="Ramirez L."/>
            <person name="Alfaro M."/>
            <person name="Sun H."/>
            <person name="Tritt A."/>
            <person name="Yoshinaga Y."/>
            <person name="Zwiers L.-H."/>
            <person name="Turgeon B."/>
            <person name="Goodwin S."/>
            <person name="Spatafora J."/>
            <person name="Crous P."/>
            <person name="Grigoriev I."/>
        </authorList>
    </citation>
    <scope>NUCLEOTIDE SEQUENCE [LARGE SCALE GENOMIC DNA]</scope>
    <source>
        <strain evidence="5">CBS 304.66</strain>
    </source>
</reference>
<dbReference type="PANTHER" id="PTHR23079">
    <property type="entry name" value="RNA-DEPENDENT RNA POLYMERASE"/>
    <property type="match status" value="1"/>
</dbReference>
<comment type="catalytic activity">
    <reaction evidence="1">
        <text>RNA(n) + a ribonucleoside 5'-triphosphate = RNA(n+1) + diphosphate</text>
        <dbReference type="Rhea" id="RHEA:21248"/>
        <dbReference type="Rhea" id="RHEA-COMP:14527"/>
        <dbReference type="Rhea" id="RHEA-COMP:17342"/>
        <dbReference type="ChEBI" id="CHEBI:33019"/>
        <dbReference type="ChEBI" id="CHEBI:61557"/>
        <dbReference type="ChEBI" id="CHEBI:140395"/>
        <dbReference type="EC" id="2.7.7.48"/>
    </reaction>
</comment>
<dbReference type="PANTHER" id="PTHR23079:SF55">
    <property type="entry name" value="RNA-DIRECTED RNA POLYMERASE"/>
    <property type="match status" value="1"/>
</dbReference>
<gene>
    <name evidence="4" type="ORF">CC78DRAFT_586077</name>
</gene>
<keyword evidence="1" id="KW-0548">Nucleotidyltransferase</keyword>
<dbReference type="EMBL" id="ML986712">
    <property type="protein sequence ID" value="KAF2259344.1"/>
    <property type="molecule type" value="Genomic_DNA"/>
</dbReference>
<feature type="compositionally biased region" description="Polar residues" evidence="2">
    <location>
        <begin position="267"/>
        <end position="301"/>
    </location>
</feature>
<feature type="compositionally biased region" description="Polar residues" evidence="2">
    <location>
        <begin position="126"/>
        <end position="142"/>
    </location>
</feature>
<comment type="caution">
    <text evidence="4">The sequence shown here is derived from an EMBL/GenBank/DDBJ whole genome shotgun (WGS) entry which is preliminary data.</text>
</comment>
<feature type="region of interest" description="Disordered" evidence="2">
    <location>
        <begin position="1348"/>
        <end position="1377"/>
    </location>
</feature>
<feature type="compositionally biased region" description="Basic and acidic residues" evidence="2">
    <location>
        <begin position="340"/>
        <end position="350"/>
    </location>
</feature>
<dbReference type="InterPro" id="IPR057596">
    <property type="entry name" value="RDRP_core"/>
</dbReference>
<keyword evidence="1" id="KW-0694">RNA-binding</keyword>
<feature type="compositionally biased region" description="Acidic residues" evidence="2">
    <location>
        <begin position="1358"/>
        <end position="1368"/>
    </location>
</feature>
<comment type="similarity">
    <text evidence="1">Belongs to the RdRP family.</text>
</comment>
<dbReference type="EC" id="2.7.7.48" evidence="1"/>
<protein>
    <recommendedName>
        <fullName evidence="1">RNA-dependent RNA polymerase</fullName>
        <ecNumber evidence="1">2.7.7.48</ecNumber>
    </recommendedName>
</protein>
<evidence type="ECO:0000313" key="4">
    <source>
        <dbReference type="EMBL" id="KAF2259344.1"/>
    </source>
</evidence>
<keyword evidence="5" id="KW-1185">Reference proteome</keyword>
<accession>A0A9P4JY66</accession>
<dbReference type="GO" id="GO:0003723">
    <property type="term" value="F:RNA binding"/>
    <property type="evidence" value="ECO:0007669"/>
    <property type="project" value="UniProtKB-KW"/>
</dbReference>
<evidence type="ECO:0000313" key="5">
    <source>
        <dbReference type="Proteomes" id="UP000800093"/>
    </source>
</evidence>
<evidence type="ECO:0000259" key="3">
    <source>
        <dbReference type="Pfam" id="PF05183"/>
    </source>
</evidence>
<organism evidence="4 5">
    <name type="scientific">Lojkania enalia</name>
    <dbReference type="NCBI Taxonomy" id="147567"/>
    <lineage>
        <taxon>Eukaryota</taxon>
        <taxon>Fungi</taxon>
        <taxon>Dikarya</taxon>
        <taxon>Ascomycota</taxon>
        <taxon>Pezizomycotina</taxon>
        <taxon>Dothideomycetes</taxon>
        <taxon>Pleosporomycetidae</taxon>
        <taxon>Pleosporales</taxon>
        <taxon>Pleosporales incertae sedis</taxon>
        <taxon>Lojkania</taxon>
    </lineage>
</organism>
<feature type="domain" description="RDRP core" evidence="3">
    <location>
        <begin position="519"/>
        <end position="1185"/>
    </location>
</feature>
<feature type="compositionally biased region" description="Polar residues" evidence="2">
    <location>
        <begin position="22"/>
        <end position="34"/>
    </location>
</feature>
<dbReference type="Pfam" id="PF05183">
    <property type="entry name" value="RdRP"/>
    <property type="match status" value="1"/>
</dbReference>
<dbReference type="OrthoDB" id="10055769at2759"/>
<feature type="region of interest" description="Disordered" evidence="2">
    <location>
        <begin position="339"/>
        <end position="364"/>
    </location>
</feature>
<feature type="region of interest" description="Disordered" evidence="2">
    <location>
        <begin position="1"/>
        <end position="34"/>
    </location>
</feature>
<keyword evidence="1" id="KW-0696">RNA-directed RNA polymerase</keyword>
<sequence>MNNRSRPGLLHGPSARDHRIAAQSTTPHTGSPRSGATLEAMIHVLELIWRISLEIPKEYSSPSKLKALAAGRIRNSMQRMYWTNEPAFNNIYVQCLESGLHTPHMETSEERLNLLSNLICPETKPPRQTQTSKNDATTSARFPSSRELLQISKNRRDPVQGSVYRTTPELDSPTDEEDDFPMPGSPTLSIKSVQKQSRLSSLQNSLGPAGRKRFSLSEDKSSPKFTRTHQGKQPSEKLSFSEASKPHGEEPQSLFKKPSLEMARSFQGPSAKSSFNTSFNSNPMWSQQTRTQPGTANTSFSSEANDITSHLPNFSRISSTTTGSLDEQGLLKVTLSLEQSEVRRSNESPRESSPTFGSIDGDELIRTTTLYENENENENYVPHDPSRPPQPRIARPGTVNESPSRLPYRIREIPQQNLFVEDISEDLQSMPYFLLFICHRIAIEHNTTLQEVIHIVGSNSSDYDNIQQQIKSLLKEKKKHSILEPKSLWSSRTRSFEGYTFMGRVVFNNRRSEPVFSLELLPIQADLSCRFQRKFGADRFLYLAFPSFESGSGTPYNKKDMLGIQSKWKEWFCSEHAFLGRKWRAFHIRSEKSKGRRDKHTFDKRVILFATDGYDIDHPCSVGEMLNWFFPMERNGDQIFCKAFARIDLGLSKTVPTLIFKPSQIKYVNDILADGTPEDTQFNDSNLIWDSSYGERPVMNDGCSLISVGAAEEVWKIYKKTTGTNDPLPSAFQARIGGAKGMWMVSAESYSKDQKHRDIWIEITESQLKFKPHPEDESDENFDPHRLTFELCKYSSRPAPSDLHLSFIPIMVDRGVTKETIGGLMEKKLDFERDQLLSMLPNAVRMYHWVHKQNSREGQDIRWQAALPISLGDRVNLLLESGFNPVKAPYLANCLYRCIRQDQLTMEKKLRVPLGKATFLFGIADPLGVLRPGEIHVQFSTTFIDDMTNETYRGLDNLEVLVARQPACRPSDIQKVRAIVLHELSHLVDVVVFPSRGEFPLAGKLQGGDYDGDLFWLCWEPDLVRTFKNAPAPQHALRPEIYRIQKNSTKLRETMDIGELATIDGFLGEALSFRTRPSLLGMVTNFLEKQAYVENAVYSPTLNCLADIHDLLVDASKQGYMFSEVNFWQYVKNTLRLDRNLRVPAYKAAMEAAEKAREMGDVDKVRKKDHSANLENVLDFLYFQIIRKHNVATLDTVDERLSKKVDDDPALRYPYLERRAKQDAVIKAELDALEKGIQTIFGMWNVGMKQGRAIIADQYNSVVDGCYEKFRVLTPGNPDHPEIRAWLEPYLFEEFSLWDSIRASTLYTLYPERHAFVWHMAGRELASLKANSLPRSRMLSKNIHANIKPRPIRAPKEFEEEDSSDEELSTVPTTDES</sequence>
<dbReference type="Proteomes" id="UP000800093">
    <property type="component" value="Unassembled WGS sequence"/>
</dbReference>
<evidence type="ECO:0000256" key="2">
    <source>
        <dbReference type="SAM" id="MobiDB-lite"/>
    </source>
</evidence>
<dbReference type="InterPro" id="IPR007855">
    <property type="entry name" value="RDRP"/>
</dbReference>
<feature type="compositionally biased region" description="Polar residues" evidence="2">
    <location>
        <begin position="231"/>
        <end position="242"/>
    </location>
</feature>
<evidence type="ECO:0000256" key="1">
    <source>
        <dbReference type="RuleBase" id="RU363098"/>
    </source>
</evidence>
<keyword evidence="1" id="KW-0808">Transferase</keyword>
<feature type="region of interest" description="Disordered" evidence="2">
    <location>
        <begin position="121"/>
        <end position="301"/>
    </location>
</feature>
<proteinExistence type="inferred from homology"/>
<name>A0A9P4JY66_9PLEO</name>
<feature type="region of interest" description="Disordered" evidence="2">
    <location>
        <begin position="377"/>
        <end position="404"/>
    </location>
</feature>
<dbReference type="GO" id="GO:0003968">
    <property type="term" value="F:RNA-directed RNA polymerase activity"/>
    <property type="evidence" value="ECO:0007669"/>
    <property type="project" value="UniProtKB-KW"/>
</dbReference>
<dbReference type="GO" id="GO:0031380">
    <property type="term" value="C:nuclear RNA-directed RNA polymerase complex"/>
    <property type="evidence" value="ECO:0007669"/>
    <property type="project" value="TreeGrafter"/>
</dbReference>
<feature type="compositionally biased region" description="Polar residues" evidence="2">
    <location>
        <begin position="186"/>
        <end position="206"/>
    </location>
</feature>